<comment type="caution">
    <text evidence="1">The sequence shown here is derived from an EMBL/GenBank/DDBJ whole genome shotgun (WGS) entry which is preliminary data.</text>
</comment>
<dbReference type="Proteomes" id="UP000299102">
    <property type="component" value="Unassembled WGS sequence"/>
</dbReference>
<evidence type="ECO:0000313" key="1">
    <source>
        <dbReference type="EMBL" id="GBP26576.1"/>
    </source>
</evidence>
<dbReference type="AlphaFoldDB" id="A0A4C1UKT2"/>
<proteinExistence type="predicted"/>
<evidence type="ECO:0000313" key="2">
    <source>
        <dbReference type="Proteomes" id="UP000299102"/>
    </source>
</evidence>
<dbReference type="EMBL" id="BGZK01000181">
    <property type="protein sequence ID" value="GBP26576.1"/>
    <property type="molecule type" value="Genomic_DNA"/>
</dbReference>
<sequence length="135" mass="14921">MATQCDAETTGDCRVTSDDDVGERRPSGMDIETERACFFTICGCRFLSDVSLCAPCFLLCLFCVCFLLADNCANSAWYNVCRFDWRKYNLSPPSANTRNSYRAGPVGKIHDGKAISSDLALCTWHELVGSIGHDK</sequence>
<gene>
    <name evidence="1" type="ORF">EVAR_86080_1</name>
</gene>
<keyword evidence="2" id="KW-1185">Reference proteome</keyword>
<protein>
    <submittedName>
        <fullName evidence="1">Uncharacterized protein</fullName>
    </submittedName>
</protein>
<accession>A0A4C1UKT2</accession>
<organism evidence="1 2">
    <name type="scientific">Eumeta variegata</name>
    <name type="common">Bagworm moth</name>
    <name type="synonym">Eumeta japonica</name>
    <dbReference type="NCBI Taxonomy" id="151549"/>
    <lineage>
        <taxon>Eukaryota</taxon>
        <taxon>Metazoa</taxon>
        <taxon>Ecdysozoa</taxon>
        <taxon>Arthropoda</taxon>
        <taxon>Hexapoda</taxon>
        <taxon>Insecta</taxon>
        <taxon>Pterygota</taxon>
        <taxon>Neoptera</taxon>
        <taxon>Endopterygota</taxon>
        <taxon>Lepidoptera</taxon>
        <taxon>Glossata</taxon>
        <taxon>Ditrysia</taxon>
        <taxon>Tineoidea</taxon>
        <taxon>Psychidae</taxon>
        <taxon>Oiketicinae</taxon>
        <taxon>Eumeta</taxon>
    </lineage>
</organism>
<reference evidence="1 2" key="1">
    <citation type="journal article" date="2019" name="Commun. Biol.">
        <title>The bagworm genome reveals a unique fibroin gene that provides high tensile strength.</title>
        <authorList>
            <person name="Kono N."/>
            <person name="Nakamura H."/>
            <person name="Ohtoshi R."/>
            <person name="Tomita M."/>
            <person name="Numata K."/>
            <person name="Arakawa K."/>
        </authorList>
    </citation>
    <scope>NUCLEOTIDE SEQUENCE [LARGE SCALE GENOMIC DNA]</scope>
</reference>
<name>A0A4C1UKT2_EUMVA</name>